<comment type="caution">
    <text evidence="1">The sequence shown here is derived from an EMBL/GenBank/DDBJ whole genome shotgun (WGS) entry which is preliminary data.</text>
</comment>
<accession>A0ABU1WE23</accession>
<gene>
    <name evidence="1" type="ORF">J2X06_003020</name>
</gene>
<dbReference type="Proteomes" id="UP001251524">
    <property type="component" value="Unassembled WGS sequence"/>
</dbReference>
<dbReference type="EMBL" id="JAVDVY010000003">
    <property type="protein sequence ID" value="MDR7135802.1"/>
    <property type="molecule type" value="Genomic_DNA"/>
</dbReference>
<reference evidence="1 2" key="1">
    <citation type="submission" date="2023-07" db="EMBL/GenBank/DDBJ databases">
        <title>Sorghum-associated microbial communities from plants grown in Nebraska, USA.</title>
        <authorList>
            <person name="Schachtman D."/>
        </authorList>
    </citation>
    <scope>NUCLEOTIDE SEQUENCE [LARGE SCALE GENOMIC DNA]</scope>
    <source>
        <strain evidence="1 2">BE198</strain>
    </source>
</reference>
<protein>
    <submittedName>
        <fullName evidence="1">Uncharacterized protein</fullName>
    </submittedName>
</protein>
<proteinExistence type="predicted"/>
<evidence type="ECO:0000313" key="1">
    <source>
        <dbReference type="EMBL" id="MDR7135802.1"/>
    </source>
</evidence>
<evidence type="ECO:0000313" key="2">
    <source>
        <dbReference type="Proteomes" id="UP001251524"/>
    </source>
</evidence>
<sequence length="33" mass="3561">MSGNGERPFGQPVNMDGVALLALETTHDHYFGV</sequence>
<organism evidence="1 2">
    <name type="scientific">Lysobacter niastensis</name>
    <dbReference type="NCBI Taxonomy" id="380629"/>
    <lineage>
        <taxon>Bacteria</taxon>
        <taxon>Pseudomonadati</taxon>
        <taxon>Pseudomonadota</taxon>
        <taxon>Gammaproteobacteria</taxon>
        <taxon>Lysobacterales</taxon>
        <taxon>Lysobacteraceae</taxon>
        <taxon>Lysobacter</taxon>
    </lineage>
</organism>
<keyword evidence="2" id="KW-1185">Reference proteome</keyword>
<name>A0ABU1WE23_9GAMM</name>